<sequence length="882" mass="99084">MREMFSDMPFMYGMVAVVVGVAVSFVSVLVVGRWSKEEAAVFLAASLRGEAQKVLNGLSDTDCRNYEKIVGRLELRFGVEKQRELHQARLHSRRQQEKESVQALAAGFIGGTRVMWLIDTGAARSILSLKIYNSLPANVKFSLSSTNSAIARADGQQAKTHGLGHAVVAEIEDEGILDMDFLSQADSHIEIVQNQVSINGEVLDCCDFKSQPLSSRCIVRRSTIIEPNTEGLYVARTLVDVKEDRVVPLRVFNVSDETYSLAAETVVALAKPVIDVISLEPYEETQESVEGQARVISQHVPHEAIERTLPEPLQELLQRSTEHLTDRKTERLQESLYNYQHVFSLSDKDLGTTHMVQHRTETGNVPPIRQQPQRASPWKHDEIERQVTDLLQQGKVTESSSPWSSPVVLVTKKDGSQRLCVDYRQLNAVTVKDAFPLPRVDDSLAPLSGSRWFSTLDLASGYWQVAMDTNTQEEAAFVTPSGLYEWNVIPFGLCNAPSTFTRLMELVLKGFHWKICLIFLDDVIVVGRTWEEELERLKQVFERLAWAGLKLNWKKCFLFQKRVSYLGHVVTEEVCGRSSHGTDCSRHSGHSETPCKNKFVLVVSDHFTKWTENYPIPNQEAATVAEKLVSEFICRFGVPREPHSDQGTNFESKREGRELEVPLDAITEAPSDALPLKTDYAQAVQKRLACAHNLARRHLKKAAMRQKRNYDKRLAGRPFTVGDSVWLHDVWRKKGRSAKLDCPWEGRYLTQLSKSREEEREASDVDSPVFVEDGQPAPTNEGEGVELVETESTAGEENDNTPRPPNTDCIGADNSDQPDVREPEPRAELSTSSVDCHNPEDVSSSEVAELPAQVVPETDSRVLERPSRQRKPPSRYGTWVAC</sequence>
<dbReference type="CDD" id="cd01647">
    <property type="entry name" value="RT_LTR"/>
    <property type="match status" value="1"/>
</dbReference>
<dbReference type="SUPFAM" id="SSF53098">
    <property type="entry name" value="Ribonuclease H-like"/>
    <property type="match status" value="1"/>
</dbReference>
<keyword evidence="3" id="KW-0540">Nuclease</keyword>
<protein>
    <submittedName>
        <fullName evidence="8">Retrovirus-related Pol polyprotein</fullName>
    </submittedName>
</protein>
<gene>
    <name evidence="8" type="primary">pol</name>
    <name evidence="8" type="ORF">AWC38_SpisGene4872</name>
</gene>
<accession>A0A2B4SI41</accession>
<dbReference type="Pfam" id="PF00078">
    <property type="entry name" value="RVT_1"/>
    <property type="match status" value="1"/>
</dbReference>
<dbReference type="InterPro" id="IPR043128">
    <property type="entry name" value="Rev_trsase/Diguanyl_cyclase"/>
</dbReference>
<keyword evidence="6" id="KW-0472">Membrane</keyword>
<keyword evidence="6" id="KW-1133">Transmembrane helix</keyword>
<feature type="compositionally biased region" description="Basic and acidic residues" evidence="5">
    <location>
        <begin position="858"/>
        <end position="867"/>
    </location>
</feature>
<dbReference type="OrthoDB" id="6156608at2759"/>
<evidence type="ECO:0000256" key="1">
    <source>
        <dbReference type="ARBA" id="ARBA00022679"/>
    </source>
</evidence>
<dbReference type="SUPFAM" id="SSF56672">
    <property type="entry name" value="DNA/RNA polymerases"/>
    <property type="match status" value="1"/>
</dbReference>
<proteinExistence type="predicted"/>
<name>A0A2B4SI41_STYPI</name>
<dbReference type="InterPro" id="IPR012337">
    <property type="entry name" value="RNaseH-like_sf"/>
</dbReference>
<evidence type="ECO:0000256" key="4">
    <source>
        <dbReference type="ARBA" id="ARBA00022759"/>
    </source>
</evidence>
<feature type="transmembrane region" description="Helical" evidence="6">
    <location>
        <begin position="12"/>
        <end position="34"/>
    </location>
</feature>
<feature type="region of interest" description="Disordered" evidence="5">
    <location>
        <begin position="753"/>
        <end position="882"/>
    </location>
</feature>
<dbReference type="AlphaFoldDB" id="A0A2B4SI41"/>
<evidence type="ECO:0000256" key="2">
    <source>
        <dbReference type="ARBA" id="ARBA00022695"/>
    </source>
</evidence>
<dbReference type="GO" id="GO:0003676">
    <property type="term" value="F:nucleic acid binding"/>
    <property type="evidence" value="ECO:0007669"/>
    <property type="project" value="InterPro"/>
</dbReference>
<feature type="compositionally biased region" description="Acidic residues" evidence="5">
    <location>
        <begin position="783"/>
        <end position="799"/>
    </location>
</feature>
<evidence type="ECO:0000256" key="5">
    <source>
        <dbReference type="SAM" id="MobiDB-lite"/>
    </source>
</evidence>
<dbReference type="Gene3D" id="3.10.10.10">
    <property type="entry name" value="HIV Type 1 Reverse Transcriptase, subunit A, domain 1"/>
    <property type="match status" value="1"/>
</dbReference>
<dbReference type="InterPro" id="IPR000477">
    <property type="entry name" value="RT_dom"/>
</dbReference>
<reference evidence="9" key="1">
    <citation type="journal article" date="2017" name="bioRxiv">
        <title>Comparative analysis of the genomes of Stylophora pistillata and Acropora digitifera provides evidence for extensive differences between species of corals.</title>
        <authorList>
            <person name="Voolstra C.R."/>
            <person name="Li Y."/>
            <person name="Liew Y.J."/>
            <person name="Baumgarten S."/>
            <person name="Zoccola D."/>
            <person name="Flot J.-F."/>
            <person name="Tambutte S."/>
            <person name="Allemand D."/>
            <person name="Aranda M."/>
        </authorList>
    </citation>
    <scope>NUCLEOTIDE SEQUENCE [LARGE SCALE GENOMIC DNA]</scope>
</reference>
<evidence type="ECO:0000313" key="9">
    <source>
        <dbReference type="Proteomes" id="UP000225706"/>
    </source>
</evidence>
<dbReference type="Proteomes" id="UP000225706">
    <property type="component" value="Unassembled WGS sequence"/>
</dbReference>
<dbReference type="PANTHER" id="PTHR37984:SF5">
    <property type="entry name" value="PROTEIN NYNRIN-LIKE"/>
    <property type="match status" value="1"/>
</dbReference>
<comment type="caution">
    <text evidence="8">The sequence shown here is derived from an EMBL/GenBank/DDBJ whole genome shotgun (WGS) entry which is preliminary data.</text>
</comment>
<dbReference type="PROSITE" id="PS50878">
    <property type="entry name" value="RT_POL"/>
    <property type="match status" value="1"/>
</dbReference>
<dbReference type="STRING" id="50429.A0A2B4SI41"/>
<evidence type="ECO:0000256" key="6">
    <source>
        <dbReference type="SAM" id="Phobius"/>
    </source>
</evidence>
<dbReference type="GO" id="GO:0006259">
    <property type="term" value="P:DNA metabolic process"/>
    <property type="evidence" value="ECO:0007669"/>
    <property type="project" value="UniProtKB-ARBA"/>
</dbReference>
<feature type="compositionally biased region" description="Basic and acidic residues" evidence="5">
    <location>
        <begin position="754"/>
        <end position="763"/>
    </location>
</feature>
<organism evidence="8 9">
    <name type="scientific">Stylophora pistillata</name>
    <name type="common">Smooth cauliflower coral</name>
    <dbReference type="NCBI Taxonomy" id="50429"/>
    <lineage>
        <taxon>Eukaryota</taxon>
        <taxon>Metazoa</taxon>
        <taxon>Cnidaria</taxon>
        <taxon>Anthozoa</taxon>
        <taxon>Hexacorallia</taxon>
        <taxon>Scleractinia</taxon>
        <taxon>Astrocoeniina</taxon>
        <taxon>Pocilloporidae</taxon>
        <taxon>Stylophora</taxon>
    </lineage>
</organism>
<keyword evidence="9" id="KW-1185">Reference proteome</keyword>
<dbReference type="InterPro" id="IPR043502">
    <property type="entry name" value="DNA/RNA_pol_sf"/>
</dbReference>
<feature type="compositionally biased region" description="Basic and acidic residues" evidence="5">
    <location>
        <begin position="818"/>
        <end position="827"/>
    </location>
</feature>
<keyword evidence="4" id="KW-0378">Hydrolase</keyword>
<keyword evidence="6" id="KW-0812">Transmembrane</keyword>
<dbReference type="Gene3D" id="3.30.420.10">
    <property type="entry name" value="Ribonuclease H-like superfamily/Ribonuclease H"/>
    <property type="match status" value="1"/>
</dbReference>
<keyword evidence="1" id="KW-0808">Transferase</keyword>
<dbReference type="Gene3D" id="2.40.70.10">
    <property type="entry name" value="Acid Proteases"/>
    <property type="match status" value="1"/>
</dbReference>
<feature type="compositionally biased region" description="Polar residues" evidence="5">
    <location>
        <begin position="829"/>
        <end position="846"/>
    </location>
</feature>
<keyword evidence="2" id="KW-0548">Nucleotidyltransferase</keyword>
<dbReference type="PANTHER" id="PTHR37984">
    <property type="entry name" value="PROTEIN CBG26694"/>
    <property type="match status" value="1"/>
</dbReference>
<dbReference type="EMBL" id="LSMT01000052">
    <property type="protein sequence ID" value="PFX30324.1"/>
    <property type="molecule type" value="Genomic_DNA"/>
</dbReference>
<evidence type="ECO:0000313" key="8">
    <source>
        <dbReference type="EMBL" id="PFX30324.1"/>
    </source>
</evidence>
<feature type="domain" description="Reverse transcriptase" evidence="7">
    <location>
        <begin position="391"/>
        <end position="570"/>
    </location>
</feature>
<keyword evidence="4" id="KW-0255">Endonuclease</keyword>
<dbReference type="Gene3D" id="3.30.70.270">
    <property type="match status" value="1"/>
</dbReference>
<evidence type="ECO:0000259" key="7">
    <source>
        <dbReference type="PROSITE" id="PS50878"/>
    </source>
</evidence>
<dbReference type="InterPro" id="IPR050951">
    <property type="entry name" value="Retrovirus_Pol_polyprotein"/>
</dbReference>
<dbReference type="InterPro" id="IPR021109">
    <property type="entry name" value="Peptidase_aspartic_dom_sf"/>
</dbReference>
<evidence type="ECO:0000256" key="3">
    <source>
        <dbReference type="ARBA" id="ARBA00022722"/>
    </source>
</evidence>
<dbReference type="InterPro" id="IPR036397">
    <property type="entry name" value="RNaseH_sf"/>
</dbReference>